<dbReference type="SMART" id="SM00443">
    <property type="entry name" value="G_patch"/>
    <property type="match status" value="1"/>
</dbReference>
<evidence type="ECO:0000256" key="1">
    <source>
        <dbReference type="SAM" id="MobiDB-lite"/>
    </source>
</evidence>
<reference evidence="3 5" key="1">
    <citation type="journal article" date="2014" name="Curr. Biol.">
        <title>The genome of the clonal raider ant Cerapachys biroi.</title>
        <authorList>
            <person name="Oxley P.R."/>
            <person name="Ji L."/>
            <person name="Fetter-Pruneda I."/>
            <person name="McKenzie S.K."/>
            <person name="Li C."/>
            <person name="Hu H."/>
            <person name="Zhang G."/>
            <person name="Kronauer D.J."/>
        </authorList>
    </citation>
    <scope>NUCLEOTIDE SEQUENCE [LARGE SCALE GENOMIC DNA]</scope>
</reference>
<evidence type="ECO:0000259" key="2">
    <source>
        <dbReference type="PROSITE" id="PS50174"/>
    </source>
</evidence>
<dbReference type="EMBL" id="KK107161">
    <property type="protein sequence ID" value="EZA56592.1"/>
    <property type="molecule type" value="Genomic_DNA"/>
</dbReference>
<dbReference type="Pfam" id="PF01585">
    <property type="entry name" value="G-patch"/>
    <property type="match status" value="1"/>
</dbReference>
<feature type="domain" description="G-patch" evidence="2">
    <location>
        <begin position="26"/>
        <end position="72"/>
    </location>
</feature>
<dbReference type="OrthoDB" id="29523at2759"/>
<reference evidence="4 6" key="2">
    <citation type="journal article" date="2018" name="Genome Res.">
        <title>The genomic architecture and molecular evolution of ant odorant receptors.</title>
        <authorList>
            <person name="McKenzie S.K."/>
            <person name="Kronauer D.J.C."/>
        </authorList>
    </citation>
    <scope>NUCLEOTIDE SEQUENCE [LARGE SCALE GENOMIC DNA]</scope>
    <source>
        <strain evidence="4">Clonal line C1</strain>
    </source>
</reference>
<sequence length="735" mass="84204">MAMLAERRRKQKWTLNPRGKYWTDDSNKIGQKMLEKMGWTSGKGLGVNEQGNPEPCRIPYKSNTTGIGYDKNPEAWIEHHDKFEDFLQQLQENLDQDMVQKLENKNDLSKQSTELKSKNPARVYCQKFVRGKDLATYKSKDLANIFGRKELTDIEASVEKNNSTYEEEAVDTKNNKYGIVTINGGSMTDYFKSKLNGKPTCDKSLASNMTDNETTDSQNGNERVGFGFAPKIDKTSTKCEVSKDSDERSNYAFDNPCLGWNSPVDSTFNTDGTTKKSGEKRKNGFQNAGLHLDETNRHDVRKKLKAEITDSGCKNAFTNSALNLDTESEGNCNGKEFEISRSEFGLENCGLDLTDEKSDKKRVTFSDHIMMYEYNIDSSKKKKKEQTKLDKFEVENKRHKKKRKHESIATPVSDGCINEALDIETFCDEINDNELNEHRSKRIKKRKICKISRLETIQESPEQEKEINDMKTEPEVITLENEKTDIVDQKSKKKKKVKVEEIIEEPNIKIEKTNRNKKLKRDKNKEGEILTSKKCKKKKDKCNKENCKAKFKSTVQTEISVDKINIDILEKPNMKQQQIDHSAEIEDKNTTGIETLPVVTLEAQDIKRKKKKKSIDTEDCLKNEMSRVRNVDREISDKENADKSQDPQVTQKLGRKDKKRKKSKDMNVSDIGDSSCNIEVADVNTTKEEKIEKAEFVDTSSKRNKIIDAIDGIIHSQSSVKARVSKKMLMTLFPQ</sequence>
<feature type="region of interest" description="Disordered" evidence="1">
    <location>
        <begin position="628"/>
        <end position="673"/>
    </location>
</feature>
<dbReference type="InterPro" id="IPR000467">
    <property type="entry name" value="G_patch_dom"/>
</dbReference>
<dbReference type="PANTHER" id="PTHR23149:SF27">
    <property type="entry name" value="PIN2_TERF1-INTERACTING TELOMERASE INHIBITOR 1"/>
    <property type="match status" value="1"/>
</dbReference>
<keyword evidence="5" id="KW-1185">Reference proteome</keyword>
<evidence type="ECO:0000313" key="3">
    <source>
        <dbReference type="EMBL" id="EZA56592.1"/>
    </source>
</evidence>
<reference evidence="4" key="3">
    <citation type="submission" date="2018-07" db="EMBL/GenBank/DDBJ databases">
        <authorList>
            <person name="Mckenzie S.K."/>
            <person name="Kronauer D.J.C."/>
        </authorList>
    </citation>
    <scope>NUCLEOTIDE SEQUENCE</scope>
    <source>
        <strain evidence="4">Clonal line C1</strain>
    </source>
</reference>
<dbReference type="Proteomes" id="UP000053097">
    <property type="component" value="Unassembled WGS sequence"/>
</dbReference>
<dbReference type="STRING" id="2015173.A0A026WKL6"/>
<dbReference type="AlphaFoldDB" id="A0A026WKL6"/>
<dbReference type="PANTHER" id="PTHR23149">
    <property type="entry name" value="G PATCH DOMAIN CONTAINING PROTEIN"/>
    <property type="match status" value="1"/>
</dbReference>
<proteinExistence type="predicted"/>
<protein>
    <submittedName>
        <fullName evidence="3">PIN2/TERF1-interacting telomerase inhibitor</fullName>
    </submittedName>
</protein>
<dbReference type="InterPro" id="IPR050656">
    <property type="entry name" value="PINX1"/>
</dbReference>
<accession>A0A026WKL6</accession>
<evidence type="ECO:0000313" key="5">
    <source>
        <dbReference type="Proteomes" id="UP000053097"/>
    </source>
</evidence>
<name>A0A026WKL6_OOCBI</name>
<dbReference type="GO" id="GO:0010521">
    <property type="term" value="F:telomerase inhibitor activity"/>
    <property type="evidence" value="ECO:0007669"/>
    <property type="project" value="TreeGrafter"/>
</dbReference>
<dbReference type="OMA" id="FDNPCLG"/>
<dbReference type="Proteomes" id="UP000279307">
    <property type="component" value="Chromosome 3"/>
</dbReference>
<gene>
    <name evidence="4" type="ORF">DMN91_003140</name>
    <name evidence="3" type="ORF">X777_03270</name>
</gene>
<feature type="compositionally biased region" description="Basic and acidic residues" evidence="1">
    <location>
        <begin position="628"/>
        <end position="645"/>
    </location>
</feature>
<evidence type="ECO:0000313" key="4">
    <source>
        <dbReference type="EMBL" id="RLU25048.1"/>
    </source>
</evidence>
<feature type="compositionally biased region" description="Basic residues" evidence="1">
    <location>
        <begin position="653"/>
        <end position="663"/>
    </location>
</feature>
<dbReference type="GO" id="GO:0005730">
    <property type="term" value="C:nucleolus"/>
    <property type="evidence" value="ECO:0007669"/>
    <property type="project" value="TreeGrafter"/>
</dbReference>
<dbReference type="PROSITE" id="PS50174">
    <property type="entry name" value="G_PATCH"/>
    <property type="match status" value="1"/>
</dbReference>
<organism evidence="3 5">
    <name type="scientific">Ooceraea biroi</name>
    <name type="common">Clonal raider ant</name>
    <name type="synonym">Cerapachys biroi</name>
    <dbReference type="NCBI Taxonomy" id="2015173"/>
    <lineage>
        <taxon>Eukaryota</taxon>
        <taxon>Metazoa</taxon>
        <taxon>Ecdysozoa</taxon>
        <taxon>Arthropoda</taxon>
        <taxon>Hexapoda</taxon>
        <taxon>Insecta</taxon>
        <taxon>Pterygota</taxon>
        <taxon>Neoptera</taxon>
        <taxon>Endopterygota</taxon>
        <taxon>Hymenoptera</taxon>
        <taxon>Apocrita</taxon>
        <taxon>Aculeata</taxon>
        <taxon>Formicoidea</taxon>
        <taxon>Formicidae</taxon>
        <taxon>Dorylinae</taxon>
        <taxon>Ooceraea</taxon>
    </lineage>
</organism>
<dbReference type="GO" id="GO:0003676">
    <property type="term" value="F:nucleic acid binding"/>
    <property type="evidence" value="ECO:0007669"/>
    <property type="project" value="InterPro"/>
</dbReference>
<dbReference type="EMBL" id="QOIP01000003">
    <property type="protein sequence ID" value="RLU25048.1"/>
    <property type="molecule type" value="Genomic_DNA"/>
</dbReference>
<evidence type="ECO:0000313" key="6">
    <source>
        <dbReference type="Proteomes" id="UP000279307"/>
    </source>
</evidence>